<evidence type="ECO:0000313" key="2">
    <source>
        <dbReference type="EMBL" id="BDE97047.1"/>
    </source>
</evidence>
<dbReference type="PANTHER" id="PTHR39201:SF1">
    <property type="entry name" value="FLAVODOXIN-LIKE DOMAIN-CONTAINING PROTEIN"/>
    <property type="match status" value="1"/>
</dbReference>
<gene>
    <name evidence="2" type="ORF">CE91St30_23800</name>
</gene>
<protein>
    <submittedName>
        <fullName evidence="2">Flavodoxin</fullName>
    </submittedName>
</protein>
<dbReference type="Gene3D" id="3.40.50.360">
    <property type="match status" value="1"/>
</dbReference>
<dbReference type="NCBIfam" id="NF005501">
    <property type="entry name" value="PRK07116.1"/>
    <property type="match status" value="1"/>
</dbReference>
<dbReference type="Proteomes" id="UP001320544">
    <property type="component" value="Chromosome"/>
</dbReference>
<dbReference type="Pfam" id="PF12682">
    <property type="entry name" value="Flavodoxin_4"/>
    <property type="match status" value="1"/>
</dbReference>
<dbReference type="InterPro" id="IPR029039">
    <property type="entry name" value="Flavoprotein-like_sf"/>
</dbReference>
<dbReference type="EMBL" id="AP025564">
    <property type="protein sequence ID" value="BDE97047.1"/>
    <property type="molecule type" value="Genomic_DNA"/>
</dbReference>
<dbReference type="SUPFAM" id="SSF52218">
    <property type="entry name" value="Flavoproteins"/>
    <property type="match status" value="1"/>
</dbReference>
<accession>A0ABM7WKY3</accession>
<dbReference type="PANTHER" id="PTHR39201">
    <property type="entry name" value="EXPORTED PROTEIN-RELATED"/>
    <property type="match status" value="1"/>
</dbReference>
<dbReference type="InterPro" id="IPR008254">
    <property type="entry name" value="Flavodoxin/NO_synth"/>
</dbReference>
<name>A0ABM7WKY3_9ACTN</name>
<reference evidence="2 3" key="1">
    <citation type="submission" date="2022-01" db="EMBL/GenBank/DDBJ databases">
        <title>Novel bile acid biosynthetic pathways are enriched in the microbiome of centenarians.</title>
        <authorList>
            <person name="Sato Y."/>
            <person name="Atarashi K."/>
            <person name="Plichta R.D."/>
            <person name="Arai Y."/>
            <person name="Sasajima S."/>
            <person name="Kearney M.S."/>
            <person name="Suda W."/>
            <person name="Takeshita K."/>
            <person name="Sasaki T."/>
            <person name="Okamoto S."/>
            <person name="Skelly N.A."/>
            <person name="Okamura Y."/>
            <person name="Vlamakis H."/>
            <person name="Li Y."/>
            <person name="Tanoue T."/>
            <person name="Takei H."/>
            <person name="Nittono H."/>
            <person name="Narushima S."/>
            <person name="Irie J."/>
            <person name="Itoh H."/>
            <person name="Moriya K."/>
            <person name="Sugiura Y."/>
            <person name="Suematsu M."/>
            <person name="Moritoki N."/>
            <person name="Shibata S."/>
            <person name="Littman R.D."/>
            <person name="Fischbach A.M."/>
            <person name="Uwamino Y."/>
            <person name="Inoue T."/>
            <person name="Honda A."/>
            <person name="Hattori M."/>
            <person name="Murai T."/>
            <person name="Xavier J.R."/>
            <person name="Hirose N."/>
            <person name="Honda K."/>
        </authorList>
    </citation>
    <scope>NUCLEOTIDE SEQUENCE [LARGE SCALE GENOMIC DNA]</scope>
    <source>
        <strain evidence="2 3">CE91-St30</strain>
    </source>
</reference>
<dbReference type="RefSeq" id="WP_244386177.1">
    <property type="nucleotide sequence ID" value="NZ_AP025564.1"/>
</dbReference>
<sequence length="160" mass="17168">MSKKALVAYFSCSGATKGVAESLAEVVGADLFEIEPEEPYTDADLDWTNKQSRSTVEMNDPSSRPAIKSAVADMSSYEVVFVGFPIWWYVAPTIINAFLESYDFAGKTIVPFCTSGGSGVGRTGEVLQALCPDSVSWRPAKLLNGASPTSLRAWVGSLDL</sequence>
<evidence type="ECO:0000313" key="3">
    <source>
        <dbReference type="Proteomes" id="UP001320544"/>
    </source>
</evidence>
<evidence type="ECO:0000259" key="1">
    <source>
        <dbReference type="Pfam" id="PF12682"/>
    </source>
</evidence>
<keyword evidence="3" id="KW-1185">Reference proteome</keyword>
<feature type="domain" description="Flavodoxin-like" evidence="1">
    <location>
        <begin position="4"/>
        <end position="156"/>
    </location>
</feature>
<proteinExistence type="predicted"/>
<organism evidence="2 3">
    <name type="scientific">Raoultibacter timonensis</name>
    <dbReference type="NCBI Taxonomy" id="1907662"/>
    <lineage>
        <taxon>Bacteria</taxon>
        <taxon>Bacillati</taxon>
        <taxon>Actinomycetota</taxon>
        <taxon>Coriobacteriia</taxon>
        <taxon>Eggerthellales</taxon>
        <taxon>Eggerthellaceae</taxon>
        <taxon>Raoultibacter</taxon>
    </lineage>
</organism>